<evidence type="ECO:0000256" key="1">
    <source>
        <dbReference type="SAM" id="MobiDB-lite"/>
    </source>
</evidence>
<dbReference type="Gene3D" id="3.40.50.300">
    <property type="entry name" value="P-loop containing nucleotide triphosphate hydrolases"/>
    <property type="match status" value="1"/>
</dbReference>
<dbReference type="InterPro" id="IPR011993">
    <property type="entry name" value="PH-like_dom_sf"/>
</dbReference>
<feature type="region of interest" description="Disordered" evidence="1">
    <location>
        <begin position="1860"/>
        <end position="1895"/>
    </location>
</feature>
<feature type="compositionally biased region" description="Basic and acidic residues" evidence="1">
    <location>
        <begin position="2242"/>
        <end position="2266"/>
    </location>
</feature>
<dbReference type="InParanoid" id="A0A078B3M9"/>
<dbReference type="EMBL" id="CCKQ01017190">
    <property type="protein sequence ID" value="CDW89059.1"/>
    <property type="molecule type" value="Genomic_DNA"/>
</dbReference>
<dbReference type="PROSITE" id="PS50125">
    <property type="entry name" value="GUANYLATE_CYCLASE_2"/>
    <property type="match status" value="2"/>
</dbReference>
<dbReference type="SUPFAM" id="SSF55073">
    <property type="entry name" value="Nucleotide cyclase"/>
    <property type="match status" value="2"/>
</dbReference>
<dbReference type="InterPro" id="IPR029787">
    <property type="entry name" value="Nucleotide_cyclase"/>
</dbReference>
<name>A0A078B3M9_STYLE</name>
<dbReference type="SUPFAM" id="SSF52540">
    <property type="entry name" value="P-loop containing nucleoside triphosphate hydrolases"/>
    <property type="match status" value="1"/>
</dbReference>
<feature type="compositionally biased region" description="Low complexity" evidence="1">
    <location>
        <begin position="1686"/>
        <end position="1701"/>
    </location>
</feature>
<dbReference type="PANTHER" id="PTHR47455">
    <property type="entry name" value="ADENYLYL CYCLASE BETA"/>
    <property type="match status" value="1"/>
</dbReference>
<feature type="domain" description="Guanylate cyclase" evidence="3">
    <location>
        <begin position="50"/>
        <end position="213"/>
    </location>
</feature>
<feature type="compositionally biased region" description="Low complexity" evidence="1">
    <location>
        <begin position="2145"/>
        <end position="2160"/>
    </location>
</feature>
<feature type="region of interest" description="Disordered" evidence="1">
    <location>
        <begin position="2218"/>
        <end position="2266"/>
    </location>
</feature>
<feature type="compositionally biased region" description="Polar residues" evidence="1">
    <location>
        <begin position="1720"/>
        <end position="1731"/>
    </location>
</feature>
<dbReference type="PROSITE" id="PS50003">
    <property type="entry name" value="PH_DOMAIN"/>
    <property type="match status" value="1"/>
</dbReference>
<feature type="compositionally biased region" description="Polar residues" evidence="1">
    <location>
        <begin position="1749"/>
        <end position="1762"/>
    </location>
</feature>
<feature type="region of interest" description="Disordered" evidence="1">
    <location>
        <begin position="2145"/>
        <end position="2191"/>
    </location>
</feature>
<reference evidence="4 5" key="1">
    <citation type="submission" date="2014-06" db="EMBL/GenBank/DDBJ databases">
        <authorList>
            <person name="Swart Estienne"/>
        </authorList>
    </citation>
    <scope>NUCLEOTIDE SEQUENCE [LARGE SCALE GENOMIC DNA]</scope>
    <source>
        <strain evidence="4 5">130c</strain>
    </source>
</reference>
<dbReference type="InterPro" id="IPR001849">
    <property type="entry name" value="PH_domain"/>
</dbReference>
<feature type="region of interest" description="Disordered" evidence="1">
    <location>
        <begin position="1608"/>
        <end position="1705"/>
    </location>
</feature>
<dbReference type="SMART" id="SM00382">
    <property type="entry name" value="AAA"/>
    <property type="match status" value="1"/>
</dbReference>
<dbReference type="InterPro" id="IPR001054">
    <property type="entry name" value="A/G_cyclase"/>
</dbReference>
<dbReference type="SUPFAM" id="SSF50729">
    <property type="entry name" value="PH domain-like"/>
    <property type="match status" value="1"/>
</dbReference>
<evidence type="ECO:0000259" key="2">
    <source>
        <dbReference type="PROSITE" id="PS50003"/>
    </source>
</evidence>
<feature type="region of interest" description="Disordered" evidence="1">
    <location>
        <begin position="1720"/>
        <end position="1762"/>
    </location>
</feature>
<dbReference type="PANTHER" id="PTHR47455:SF1">
    <property type="entry name" value="GUANYLATE CYCLASE DOMAIN-CONTAINING PROTEIN"/>
    <property type="match status" value="1"/>
</dbReference>
<dbReference type="Gene3D" id="2.30.29.30">
    <property type="entry name" value="Pleckstrin-homology domain (PH domain)/Phosphotyrosine-binding domain (PTB)"/>
    <property type="match status" value="1"/>
</dbReference>
<evidence type="ECO:0000259" key="3">
    <source>
        <dbReference type="PROSITE" id="PS50125"/>
    </source>
</evidence>
<dbReference type="GO" id="GO:0009190">
    <property type="term" value="P:cyclic nucleotide biosynthetic process"/>
    <property type="evidence" value="ECO:0007669"/>
    <property type="project" value="InterPro"/>
</dbReference>
<keyword evidence="5" id="KW-1185">Reference proteome</keyword>
<dbReference type="InterPro" id="IPR027417">
    <property type="entry name" value="P-loop_NTPase"/>
</dbReference>
<accession>A0A078B3M9</accession>
<dbReference type="OrthoDB" id="194468at2759"/>
<dbReference type="GO" id="GO:0035556">
    <property type="term" value="P:intracellular signal transduction"/>
    <property type="evidence" value="ECO:0007669"/>
    <property type="project" value="InterPro"/>
</dbReference>
<dbReference type="Proteomes" id="UP000039865">
    <property type="component" value="Unassembled WGS sequence"/>
</dbReference>
<feature type="domain" description="Guanylate cyclase" evidence="3">
    <location>
        <begin position="311"/>
        <end position="437"/>
    </location>
</feature>
<feature type="compositionally biased region" description="Basic and acidic residues" evidence="1">
    <location>
        <begin position="2171"/>
        <end position="2191"/>
    </location>
</feature>
<feature type="compositionally biased region" description="Basic and acidic residues" evidence="1">
    <location>
        <begin position="1616"/>
        <end position="1627"/>
    </location>
</feature>
<feature type="compositionally biased region" description="Low complexity" evidence="1">
    <location>
        <begin position="1636"/>
        <end position="1645"/>
    </location>
</feature>
<feature type="compositionally biased region" description="Basic and acidic residues" evidence="1">
    <location>
        <begin position="1661"/>
        <end position="1672"/>
    </location>
</feature>
<sequence>MKKAENNYVTSMEFTNALNKYIPSLVLQQWITKVDQQQINLPELQPTETVVLFADISGFTMISEACALMGVRGNEELAFCINRYMEGMVKSLGKYGGDIIKFVGDAMIVMWPRFGPENGSTSPRVDKTKETQKQVVFKDQLDDRVTVVRKAIQCAIDIQNELNNKKIMSNVTNLSVKIGIGFGQCALLYVGGVFNRSEFFTVGDALTQALKSEENATAGGQIIVSSNAWNIVQDFFKSEEIINEHGGKFYKISGLVQGIRTRADAVLLRNLIQADNFAKIQNKLKSCIPAAIMPYLEIGYEQYGSETRRLTVMFASLGVDLSSAQTDAGMKKIQKIVTTVQQQVYRLEGSLNKLVMDDKGSTLICIWGLCPFSHDDDAARAILTAINMRRELAKIENTWCNVGISTGEVFSGVVGTSGSRKEFSVLGDYVNLAARIMYWPKKYKQTGKINVDLQTKKEADNYIRFNYMGHCEFKGKSVSLPIFEPIDPDEESAQCVKKVVPFDTFLRIHSNPFLVDRMSEHKRKNCRQIGRENLLHKVCDELIDFFDNDQKDTRPYFLAIMGEIGSGKTLFARCVYDQLKKKKDFLRDEMMGPDFKPILTSSINAESQMRFLNIWRPILQMMMYIHCKKNNQTPDKIIKRILKGQANEILDIILDIYSQHELKKGGIKLPLSDDPIQFVKREKYSEETVDRVLDFMIEFIKEVLGEKDDYYSEMDQSQISDEERSRQSQTKQQLMFVETPLIIILDTVQLMDEASWKLLELIKDECYQIAVILVMQTDTNNTAKIHPEARTFYNETFGNHLELFKIVDLPPFKIDELNHLVQELSSKYMSSMTEEIHLMTLIEDPATSIKNPDVCKAKEKELKRKMLVNENFQLINDEILQITLQRCEGNPMICLNFIFNLINNDFLQVKDQQLQPTNLFKKCKQRQDWSTVPVPGITQKINTTLIDSFIKEMRSKLNKVDSENAVKGVLILKSAAVIGEVFGSKILQHISPLRHDTHKSILSVLKILEQKDFIEILDETDPKNAICRFRKCFLRETIYQIMLYRAQKKGLHQLMVQYIQNNPNSFDNDPEQEAEKLLNHILIAEDLDSEDKVPFKSKQGLIVKKIANKVMKNPNCVVKSGFLTKQGDKPNKKVEKRLMIIKAKEISWYHNEKEFKAAKPLGVIYMTSIYHCIGTCAWRKKEIEKEGKREFIFGAKDEQERDEWISCIEYLRAKAIYDNFVQRYCNISFPLRRPSEEIQADQRENFLQIISDFGMKLKTSSRFNKPAITQDEQSIQRIQQNSLKNPRITTKIGSFAAYNLQQVNESTYMSAANNPKEIAMKLKKLYNASIISFINQVAQNSNKQAINKYDSLRKVPDVLKNTSVLTFQEDSNNDIHQDSTTRTKPSFIMNNTTLQNLVDESVQHQQNDTTLKLRELRKISAIAKREIFDDNKDLKSCLEEMKGVGLKSPKKKLHDQAKITEENEDDHSDDSINDSSLPRKSAISDLTAKSGSPNQNGIIPQSYYTQADEGNQNFISKRVDQKKNQKIAQNQKLSILQTQPLLHQQQENEMKLNNNANNLNKKSRMSRQLELSSALTKQRELTFHKQGQEEEQNQNQETAQSLFALSVNPTQQEQDELQREERLNERRQTRKKAGYEPSNRSSSSSEEGEKQEESVIEDEEHEKKSKGNETNRDTGNFSQIEPHEFNSNSVSKKQQSQNISQLRGSKDSLKLNYSLIQKQDSLKQSSKLTSDFSKKHTSQNSKDLKDLNEQTNRSESTQQNNIQSAVVQQIPNISEIIAQTIQDQVSKSFQQMMQQVQKLTQIKQQDNKTPSPPYNRNDSSQSKSMNSSIYDDEWRHQQLLRAQISGGAASSKKISLQQAIPKGSNLASSNRSPYLTVRERPQREETEVDEDDEYLKDPLVEQEYLRMQQQNNQAKANNQENASNALRQNNKQQRHRLIGSQDYADPQLSNLNQNTKITASILKQSEFSNNQQQQWTLQSKQLNIFSLYSEQMTLRLFSFKLELKSKSIHPYNMPMQYPPYNMPPPQGFYDPNYMPLYQQRQSMDNELFNLDDQFDVYPTAYTNTNNQFISDISSIIGGDTLEPLNQFAIVLEDTQCQLKGDLIQLYEGDKVEVLKILNELNCAECRFNNQIGMFSLNSIKLIKRNTNPNSSNNQNQKSPRIQNLRDSSTQRQKEEQEKARKPPKKQADPRLIERDSQAQFFRQKDNQSQSNNRQNFFKQNTQDNNQRSKSPINNQNQQNLKLNERKNKKQRQDKDSAERFIEQLRM</sequence>
<dbReference type="SMART" id="SM00233">
    <property type="entry name" value="PH"/>
    <property type="match status" value="1"/>
</dbReference>
<dbReference type="OMA" id="DEWISCI"/>
<gene>
    <name evidence="4" type="primary">Contig11420.g12221</name>
    <name evidence="4" type="ORF">STYLEM_18188</name>
</gene>
<dbReference type="Pfam" id="PF00169">
    <property type="entry name" value="PH"/>
    <property type="match status" value="1"/>
</dbReference>
<organism evidence="4 5">
    <name type="scientific">Stylonychia lemnae</name>
    <name type="common">Ciliate</name>
    <dbReference type="NCBI Taxonomy" id="5949"/>
    <lineage>
        <taxon>Eukaryota</taxon>
        <taxon>Sar</taxon>
        <taxon>Alveolata</taxon>
        <taxon>Ciliophora</taxon>
        <taxon>Intramacronucleata</taxon>
        <taxon>Spirotrichea</taxon>
        <taxon>Stichotrichia</taxon>
        <taxon>Sporadotrichida</taxon>
        <taxon>Oxytrichidae</taxon>
        <taxon>Stylonychinae</taxon>
        <taxon>Stylonychia</taxon>
    </lineage>
</organism>
<dbReference type="Gene3D" id="3.30.70.1230">
    <property type="entry name" value="Nucleotide cyclase"/>
    <property type="match status" value="2"/>
</dbReference>
<feature type="compositionally biased region" description="Polar residues" evidence="1">
    <location>
        <begin position="2221"/>
        <end position="2232"/>
    </location>
</feature>
<evidence type="ECO:0000313" key="4">
    <source>
        <dbReference type="EMBL" id="CDW89059.1"/>
    </source>
</evidence>
<dbReference type="Pfam" id="PF00211">
    <property type="entry name" value="Guanylate_cyc"/>
    <property type="match status" value="2"/>
</dbReference>
<feature type="region of interest" description="Disordered" evidence="1">
    <location>
        <begin position="1796"/>
        <end position="1827"/>
    </location>
</feature>
<dbReference type="CDD" id="cd07302">
    <property type="entry name" value="CHD"/>
    <property type="match status" value="2"/>
</dbReference>
<dbReference type="CDD" id="cd00821">
    <property type="entry name" value="PH"/>
    <property type="match status" value="1"/>
</dbReference>
<dbReference type="InterPro" id="IPR003593">
    <property type="entry name" value="AAA+_ATPase"/>
</dbReference>
<proteinExistence type="predicted"/>
<feature type="region of interest" description="Disordered" evidence="1">
    <location>
        <begin position="1444"/>
        <end position="1478"/>
    </location>
</feature>
<feature type="compositionally biased region" description="Acidic residues" evidence="1">
    <location>
        <begin position="1462"/>
        <end position="1472"/>
    </location>
</feature>
<protein>
    <submittedName>
        <fullName evidence="4">Ph domain containing protein</fullName>
    </submittedName>
</protein>
<evidence type="ECO:0000313" key="5">
    <source>
        <dbReference type="Proteomes" id="UP000039865"/>
    </source>
</evidence>
<feature type="domain" description="PH" evidence="2">
    <location>
        <begin position="1116"/>
        <end position="1213"/>
    </location>
</feature>